<proteinExistence type="predicted"/>
<gene>
    <name evidence="2" type="ORF">ASPZODRAFT_138863</name>
</gene>
<dbReference type="InterPro" id="IPR007111">
    <property type="entry name" value="NACHT_NTPase"/>
</dbReference>
<evidence type="ECO:0000313" key="3">
    <source>
        <dbReference type="Proteomes" id="UP000184188"/>
    </source>
</evidence>
<dbReference type="Proteomes" id="UP000184188">
    <property type="component" value="Unassembled WGS sequence"/>
</dbReference>
<accession>A0A1L9SXE9</accession>
<dbReference type="PANTHER" id="PTHR46844">
    <property type="entry name" value="SLR5058 PROTEIN"/>
    <property type="match status" value="1"/>
</dbReference>
<dbReference type="AlphaFoldDB" id="A0A1L9SXE9"/>
<dbReference type="EMBL" id="KV878336">
    <property type="protein sequence ID" value="OJJ51807.1"/>
    <property type="molecule type" value="Genomic_DNA"/>
</dbReference>
<dbReference type="OrthoDB" id="427518at2759"/>
<name>A0A1L9SXE9_9EURO</name>
<keyword evidence="3" id="KW-1185">Reference proteome</keyword>
<dbReference type="InterPro" id="IPR056251">
    <property type="entry name" value="Arm_rpt_dom"/>
</dbReference>
<organism evidence="2 3">
    <name type="scientific">Penicilliopsis zonata CBS 506.65</name>
    <dbReference type="NCBI Taxonomy" id="1073090"/>
    <lineage>
        <taxon>Eukaryota</taxon>
        <taxon>Fungi</taxon>
        <taxon>Dikarya</taxon>
        <taxon>Ascomycota</taxon>
        <taxon>Pezizomycotina</taxon>
        <taxon>Eurotiomycetes</taxon>
        <taxon>Eurotiomycetidae</taxon>
        <taxon>Eurotiales</taxon>
        <taxon>Aspergillaceae</taxon>
        <taxon>Penicilliopsis</taxon>
    </lineage>
</organism>
<dbReference type="RefSeq" id="XP_022586317.1">
    <property type="nucleotide sequence ID" value="XM_022724498.1"/>
</dbReference>
<dbReference type="SUPFAM" id="SSF52540">
    <property type="entry name" value="P-loop containing nucleoside triphosphate hydrolases"/>
    <property type="match status" value="1"/>
</dbReference>
<dbReference type="STRING" id="1073090.A0A1L9SXE9"/>
<dbReference type="PROSITE" id="PS50837">
    <property type="entry name" value="NACHT"/>
    <property type="match status" value="1"/>
</dbReference>
<protein>
    <recommendedName>
        <fullName evidence="1">NACHT domain-containing protein</fullName>
    </recommendedName>
</protein>
<sequence length="645" mass="73320">MTSISSRPIELSDFIDRWQDTSIGVAEKAALQEWSTTAIDYCLTSDTIRKFAWESARLSQVLDTRGSTRLLRQLVNAIIEGTTDGTSLDPVLLQSLAYTIRQREAGWSFDSTEVLASLFTSLKARLEQADAQGGLERKYELLCVLSVVVDAMVDIGVSNISHEQLYKPLIDLLDKFSKDKELHVAQAANYAAQALRGIPDDDTIGKASLRGLIRAVDIGTTLASAATSIDLAALWEAAKSTLGAVASLEDFILDTFKTRTGKSWYTALRMTSVLIRTKSWTELEHFIRVAESRNNPDFLCGLYAQLDRVSETHQKGILKCIPRSQDDRVQAWRNYLGSESSEESQHSQSDHRRFRNLKRSKTFQWSFKACGWEDSRRNFTDHSNNFLYVAYQKCPAAKEYYTKNALIQFYTEQDNKRLQIQRLSGDTLPMNHCYINLTVLGDSSDDEVSFTDLFSPRERNGKVIHPKRIFIEGQAGVGKTTLCKKMVHDFIYKNQWSALFGCILWLPLRHLKGKSANAYSLGDLFYDEYFSQHFDGRLLADTLFSLVQKEGARVLFILDGLDEVSQEWDIETSMDRFLQTLLGQSRVIISSRPYSMRQLNKDTLDLQLRTVGFSSEQIKKYVHAPEIQSDAETASRIWLFIQEHP</sequence>
<dbReference type="Gene3D" id="3.40.50.300">
    <property type="entry name" value="P-loop containing nucleotide triphosphate hydrolases"/>
    <property type="match status" value="1"/>
</dbReference>
<dbReference type="GeneID" id="34610963"/>
<dbReference type="Pfam" id="PF23948">
    <property type="entry name" value="ARM_5"/>
    <property type="match status" value="1"/>
</dbReference>
<dbReference type="InterPro" id="IPR027417">
    <property type="entry name" value="P-loop_NTPase"/>
</dbReference>
<evidence type="ECO:0000259" key="1">
    <source>
        <dbReference type="PROSITE" id="PS50837"/>
    </source>
</evidence>
<feature type="domain" description="NACHT" evidence="1">
    <location>
        <begin position="467"/>
        <end position="593"/>
    </location>
</feature>
<evidence type="ECO:0000313" key="2">
    <source>
        <dbReference type="EMBL" id="OJJ51807.1"/>
    </source>
</evidence>
<dbReference type="VEuPathDB" id="FungiDB:ASPZODRAFT_138863"/>
<dbReference type="PANTHER" id="PTHR46844:SF1">
    <property type="entry name" value="SLR5058 PROTEIN"/>
    <property type="match status" value="1"/>
</dbReference>
<reference evidence="3" key="1">
    <citation type="journal article" date="2017" name="Genome Biol.">
        <title>Comparative genomics reveals high biological diversity and specific adaptations in the industrially and medically important fungal genus Aspergillus.</title>
        <authorList>
            <person name="de Vries R.P."/>
            <person name="Riley R."/>
            <person name="Wiebenga A."/>
            <person name="Aguilar-Osorio G."/>
            <person name="Amillis S."/>
            <person name="Uchima C.A."/>
            <person name="Anderluh G."/>
            <person name="Asadollahi M."/>
            <person name="Askin M."/>
            <person name="Barry K."/>
            <person name="Battaglia E."/>
            <person name="Bayram O."/>
            <person name="Benocci T."/>
            <person name="Braus-Stromeyer S.A."/>
            <person name="Caldana C."/>
            <person name="Canovas D."/>
            <person name="Cerqueira G.C."/>
            <person name="Chen F."/>
            <person name="Chen W."/>
            <person name="Choi C."/>
            <person name="Clum A."/>
            <person name="Dos Santos R.A."/>
            <person name="Damasio A.R."/>
            <person name="Diallinas G."/>
            <person name="Emri T."/>
            <person name="Fekete E."/>
            <person name="Flipphi M."/>
            <person name="Freyberg S."/>
            <person name="Gallo A."/>
            <person name="Gournas C."/>
            <person name="Habgood R."/>
            <person name="Hainaut M."/>
            <person name="Harispe M.L."/>
            <person name="Henrissat B."/>
            <person name="Hilden K.S."/>
            <person name="Hope R."/>
            <person name="Hossain A."/>
            <person name="Karabika E."/>
            <person name="Karaffa L."/>
            <person name="Karanyi Z."/>
            <person name="Krasevec N."/>
            <person name="Kuo A."/>
            <person name="Kusch H."/>
            <person name="LaButti K."/>
            <person name="Lagendijk E.L."/>
            <person name="Lapidus A."/>
            <person name="Levasseur A."/>
            <person name="Lindquist E."/>
            <person name="Lipzen A."/>
            <person name="Logrieco A.F."/>
            <person name="MacCabe A."/>
            <person name="Maekelae M.R."/>
            <person name="Malavazi I."/>
            <person name="Melin P."/>
            <person name="Meyer V."/>
            <person name="Mielnichuk N."/>
            <person name="Miskei M."/>
            <person name="Molnar A.P."/>
            <person name="Mule G."/>
            <person name="Ngan C.Y."/>
            <person name="Orejas M."/>
            <person name="Orosz E."/>
            <person name="Ouedraogo J.P."/>
            <person name="Overkamp K.M."/>
            <person name="Park H.-S."/>
            <person name="Perrone G."/>
            <person name="Piumi F."/>
            <person name="Punt P.J."/>
            <person name="Ram A.F."/>
            <person name="Ramon A."/>
            <person name="Rauscher S."/>
            <person name="Record E."/>
            <person name="Riano-Pachon D.M."/>
            <person name="Robert V."/>
            <person name="Roehrig J."/>
            <person name="Ruller R."/>
            <person name="Salamov A."/>
            <person name="Salih N.S."/>
            <person name="Samson R.A."/>
            <person name="Sandor E."/>
            <person name="Sanguinetti M."/>
            <person name="Schuetze T."/>
            <person name="Sepcic K."/>
            <person name="Shelest E."/>
            <person name="Sherlock G."/>
            <person name="Sophianopoulou V."/>
            <person name="Squina F.M."/>
            <person name="Sun H."/>
            <person name="Susca A."/>
            <person name="Todd R.B."/>
            <person name="Tsang A."/>
            <person name="Unkles S.E."/>
            <person name="van de Wiele N."/>
            <person name="van Rossen-Uffink D."/>
            <person name="Oliveira J.V."/>
            <person name="Vesth T.C."/>
            <person name="Visser J."/>
            <person name="Yu J.-H."/>
            <person name="Zhou M."/>
            <person name="Andersen M.R."/>
            <person name="Archer D.B."/>
            <person name="Baker S.E."/>
            <person name="Benoit I."/>
            <person name="Brakhage A.A."/>
            <person name="Braus G.H."/>
            <person name="Fischer R."/>
            <person name="Frisvad J.C."/>
            <person name="Goldman G.H."/>
            <person name="Houbraken J."/>
            <person name="Oakley B."/>
            <person name="Pocsi I."/>
            <person name="Scazzocchio C."/>
            <person name="Seiboth B."/>
            <person name="vanKuyk P.A."/>
            <person name="Wortman J."/>
            <person name="Dyer P.S."/>
            <person name="Grigoriev I.V."/>
        </authorList>
    </citation>
    <scope>NUCLEOTIDE SEQUENCE [LARGE SCALE GENOMIC DNA]</scope>
    <source>
        <strain evidence="3">CBS 506.65</strain>
    </source>
</reference>
<dbReference type="Pfam" id="PF05729">
    <property type="entry name" value="NACHT"/>
    <property type="match status" value="1"/>
</dbReference>